<comment type="caution">
    <text evidence="1">The sequence shown here is derived from an EMBL/GenBank/DDBJ whole genome shotgun (WGS) entry which is preliminary data.</text>
</comment>
<organism evidence="1 2">
    <name type="scientific">Phytophthora nicotianae P1976</name>
    <dbReference type="NCBI Taxonomy" id="1317066"/>
    <lineage>
        <taxon>Eukaryota</taxon>
        <taxon>Sar</taxon>
        <taxon>Stramenopiles</taxon>
        <taxon>Oomycota</taxon>
        <taxon>Peronosporomycetes</taxon>
        <taxon>Peronosporales</taxon>
        <taxon>Peronosporaceae</taxon>
        <taxon>Phytophthora</taxon>
    </lineage>
</organism>
<evidence type="ECO:0000313" key="2">
    <source>
        <dbReference type="Proteomes" id="UP000028582"/>
    </source>
</evidence>
<protein>
    <submittedName>
        <fullName evidence="1">Uncharacterized protein</fullName>
    </submittedName>
</protein>
<dbReference type="AlphaFoldDB" id="A0A080ZNY4"/>
<sequence>MLYLFDEDIPRNDHRVRLEEQRYRDVLFNHMFFKCSNMTEENALKEDSIPNRDLHILQANAAAMGGRMRTAWNNGMSPMMNNMQQGWNTRMNNMQSGWANGINNFKTGPANNFGDRYSKKMMTTMDLLISLN</sequence>
<evidence type="ECO:0000313" key="1">
    <source>
        <dbReference type="EMBL" id="ETO68345.1"/>
    </source>
</evidence>
<accession>A0A080ZNY4</accession>
<reference evidence="1 2" key="1">
    <citation type="submission" date="2013-11" db="EMBL/GenBank/DDBJ databases">
        <title>The Genome Sequence of Phytophthora parasitica P1976.</title>
        <authorList>
            <consortium name="The Broad Institute Genomics Platform"/>
            <person name="Russ C."/>
            <person name="Tyler B."/>
            <person name="Panabieres F."/>
            <person name="Shan W."/>
            <person name="Tripathy S."/>
            <person name="Grunwald N."/>
            <person name="Machado M."/>
            <person name="Johnson C.S."/>
            <person name="Walker B."/>
            <person name="Young S."/>
            <person name="Zeng Q."/>
            <person name="Gargeya S."/>
            <person name="Fitzgerald M."/>
            <person name="Haas B."/>
            <person name="Abouelleil A."/>
            <person name="Allen A.W."/>
            <person name="Alvarado L."/>
            <person name="Arachchi H.M."/>
            <person name="Berlin A.M."/>
            <person name="Chapman S.B."/>
            <person name="Gainer-Dewar J."/>
            <person name="Goldberg J."/>
            <person name="Griggs A."/>
            <person name="Gujja S."/>
            <person name="Hansen M."/>
            <person name="Howarth C."/>
            <person name="Imamovic A."/>
            <person name="Ireland A."/>
            <person name="Larimer J."/>
            <person name="McCowan C."/>
            <person name="Murphy C."/>
            <person name="Pearson M."/>
            <person name="Poon T.W."/>
            <person name="Priest M."/>
            <person name="Roberts A."/>
            <person name="Saif S."/>
            <person name="Shea T."/>
            <person name="Sisk P."/>
            <person name="Sykes S."/>
            <person name="Wortman J."/>
            <person name="Nusbaum C."/>
            <person name="Birren B."/>
        </authorList>
    </citation>
    <scope>NUCLEOTIDE SEQUENCE [LARGE SCALE GENOMIC DNA]</scope>
    <source>
        <strain evidence="1 2">P1976</strain>
    </source>
</reference>
<name>A0A080ZNY4_PHYNI</name>
<dbReference type="EMBL" id="ANJA01002684">
    <property type="protein sequence ID" value="ETO68345.1"/>
    <property type="molecule type" value="Genomic_DNA"/>
</dbReference>
<gene>
    <name evidence="1" type="ORF">F444_14805</name>
</gene>
<proteinExistence type="predicted"/>
<dbReference type="Proteomes" id="UP000028582">
    <property type="component" value="Unassembled WGS sequence"/>
</dbReference>